<proteinExistence type="predicted"/>
<keyword evidence="1" id="KW-1185">Reference proteome</keyword>
<name>A0A914HK08_GLORO</name>
<dbReference type="Proteomes" id="UP000887572">
    <property type="component" value="Unplaced"/>
</dbReference>
<dbReference type="AlphaFoldDB" id="A0A914HK08"/>
<protein>
    <submittedName>
        <fullName evidence="2">Transposase</fullName>
    </submittedName>
</protein>
<reference evidence="2" key="1">
    <citation type="submission" date="2022-11" db="UniProtKB">
        <authorList>
            <consortium name="WormBaseParasite"/>
        </authorList>
    </citation>
    <scope>IDENTIFICATION</scope>
</reference>
<organism evidence="1 2">
    <name type="scientific">Globodera rostochiensis</name>
    <name type="common">Golden nematode worm</name>
    <name type="synonym">Heterodera rostochiensis</name>
    <dbReference type="NCBI Taxonomy" id="31243"/>
    <lineage>
        <taxon>Eukaryota</taxon>
        <taxon>Metazoa</taxon>
        <taxon>Ecdysozoa</taxon>
        <taxon>Nematoda</taxon>
        <taxon>Chromadorea</taxon>
        <taxon>Rhabditida</taxon>
        <taxon>Tylenchina</taxon>
        <taxon>Tylenchomorpha</taxon>
        <taxon>Tylenchoidea</taxon>
        <taxon>Heteroderidae</taxon>
        <taxon>Heteroderinae</taxon>
        <taxon>Globodera</taxon>
    </lineage>
</organism>
<sequence length="138" mass="15653">MQWLTEMKSVPFALFTKAHACSFYETTQHDEMIFPFCSEPYPPEAGHSLLSELKHQNSSQLAPNQWRGISFCCPSKAFACIQPQNEKRGFHPAGRRHKPKGEHLPRNCAVPTEVYNTAGGLANEYFDVGMPDAFLHHF</sequence>
<dbReference type="WBParaSite" id="Gr19_v10_g1832.t2">
    <property type="protein sequence ID" value="Gr19_v10_g1832.t2"/>
    <property type="gene ID" value="Gr19_v10_g1832"/>
</dbReference>
<accession>A0A914HK08</accession>
<evidence type="ECO:0000313" key="2">
    <source>
        <dbReference type="WBParaSite" id="Gr19_v10_g1832.t2"/>
    </source>
</evidence>
<evidence type="ECO:0000313" key="1">
    <source>
        <dbReference type="Proteomes" id="UP000887572"/>
    </source>
</evidence>